<dbReference type="KEGG" id="uvi:66068105"/>
<dbReference type="AlphaFoldDB" id="A0A8E5MKF6"/>
<keyword evidence="1" id="KW-1133">Transmembrane helix</keyword>
<keyword evidence="4" id="KW-1185">Reference proteome</keyword>
<reference evidence="3" key="1">
    <citation type="submission" date="2020-03" db="EMBL/GenBank/DDBJ databases">
        <title>A mixture of massive structural variations and highly conserved coding sequences in Ustilaginoidea virens genome.</title>
        <authorList>
            <person name="Zhang K."/>
            <person name="Zhao Z."/>
            <person name="Zhang Z."/>
            <person name="Li Y."/>
            <person name="Hsiang T."/>
            <person name="Sun W."/>
        </authorList>
    </citation>
    <scope>NUCLEOTIDE SEQUENCE</scope>
    <source>
        <strain evidence="3">UV-8b</strain>
    </source>
</reference>
<dbReference type="EMBL" id="CP072758">
    <property type="protein sequence ID" value="QUC23087.1"/>
    <property type="molecule type" value="Genomic_DNA"/>
</dbReference>
<sequence>MAADKMPTVHSLDKPEDLRRLLRQDRGQDCLSCKVVGSGVFFGLAAYSYFSGMAQLERRQAAVLQSRSVFGVRSRRLGIAAISLGFVWMGMWRAFR</sequence>
<dbReference type="InterPro" id="IPR053092">
    <property type="entry name" value="Mitochondrial_unc_protein"/>
</dbReference>
<dbReference type="Pfam" id="PF15055">
    <property type="entry name" value="DMAC1_Dmo2"/>
    <property type="match status" value="1"/>
</dbReference>
<dbReference type="PANTHER" id="PTHR28048:SF1">
    <property type="entry name" value="ACR195WP"/>
    <property type="match status" value="1"/>
</dbReference>
<feature type="transmembrane region" description="Helical" evidence="1">
    <location>
        <begin position="77"/>
        <end position="95"/>
    </location>
</feature>
<evidence type="ECO:0000256" key="1">
    <source>
        <dbReference type="SAM" id="Phobius"/>
    </source>
</evidence>
<evidence type="ECO:0000259" key="2">
    <source>
        <dbReference type="Pfam" id="PF15055"/>
    </source>
</evidence>
<proteinExistence type="predicted"/>
<evidence type="ECO:0000313" key="4">
    <source>
        <dbReference type="Proteomes" id="UP000027002"/>
    </source>
</evidence>
<gene>
    <name evidence="3" type="ORF">UV8b_07328</name>
</gene>
<accession>A0A8E5MKF6</accession>
<dbReference type="PANTHER" id="PTHR28048">
    <property type="entry name" value="ACR195WP"/>
    <property type="match status" value="1"/>
</dbReference>
<evidence type="ECO:0000313" key="3">
    <source>
        <dbReference type="EMBL" id="QUC23087.1"/>
    </source>
</evidence>
<dbReference type="OrthoDB" id="6604875at2759"/>
<organism evidence="3 4">
    <name type="scientific">Ustilaginoidea virens</name>
    <name type="common">Rice false smut fungus</name>
    <name type="synonym">Villosiclava virens</name>
    <dbReference type="NCBI Taxonomy" id="1159556"/>
    <lineage>
        <taxon>Eukaryota</taxon>
        <taxon>Fungi</taxon>
        <taxon>Dikarya</taxon>
        <taxon>Ascomycota</taxon>
        <taxon>Pezizomycotina</taxon>
        <taxon>Sordariomycetes</taxon>
        <taxon>Hypocreomycetidae</taxon>
        <taxon>Hypocreales</taxon>
        <taxon>Clavicipitaceae</taxon>
        <taxon>Ustilaginoidea</taxon>
    </lineage>
</organism>
<keyword evidence="1" id="KW-0812">Transmembrane</keyword>
<name>A0A8E5MKF6_USTVR</name>
<dbReference type="GeneID" id="66068105"/>
<protein>
    <recommendedName>
        <fullName evidence="2">Distal membrane-arm assembly complex protein 1-like domain-containing protein</fullName>
    </recommendedName>
</protein>
<dbReference type="InterPro" id="IPR028036">
    <property type="entry name" value="DMAC1-like_dom"/>
</dbReference>
<dbReference type="RefSeq" id="XP_043000760.1">
    <property type="nucleotide sequence ID" value="XM_043144825.1"/>
</dbReference>
<keyword evidence="1" id="KW-0472">Membrane</keyword>
<feature type="domain" description="Distal membrane-arm assembly complex protein 1-like" evidence="2">
    <location>
        <begin position="29"/>
        <end position="65"/>
    </location>
</feature>
<dbReference type="Proteomes" id="UP000027002">
    <property type="component" value="Chromosome 6"/>
</dbReference>